<dbReference type="Pfam" id="PF13577">
    <property type="entry name" value="SnoaL_4"/>
    <property type="match status" value="1"/>
</dbReference>
<accession>A0A177ETR0</accession>
<evidence type="ECO:0000259" key="1">
    <source>
        <dbReference type="Pfam" id="PF13577"/>
    </source>
</evidence>
<dbReference type="EMBL" id="LVKK01000118">
    <property type="protein sequence ID" value="OAG35425.1"/>
    <property type="molecule type" value="Genomic_DNA"/>
</dbReference>
<dbReference type="AlphaFoldDB" id="A0A177ETR0"/>
<name>A0A177ETR0_9EURO</name>
<dbReference type="SUPFAM" id="SSF54427">
    <property type="entry name" value="NTF2-like"/>
    <property type="match status" value="1"/>
</dbReference>
<dbReference type="InterPro" id="IPR032710">
    <property type="entry name" value="NTF2-like_dom_sf"/>
</dbReference>
<gene>
    <name evidence="2" type="ORF">AYO21_10375</name>
</gene>
<keyword evidence="3" id="KW-1185">Reference proteome</keyword>
<reference evidence="2 3" key="1">
    <citation type="submission" date="2016-03" db="EMBL/GenBank/DDBJ databases">
        <title>Draft genome sequence of the Fonsecaea monophora CBS 269.37.</title>
        <authorList>
            <person name="Bombassaro A."/>
            <person name="Vinicius W.A."/>
            <person name="De Hoog S."/>
            <person name="Sun J."/>
            <person name="Souza E.M."/>
            <person name="Raittz R.T."/>
            <person name="Costa F."/>
            <person name="Leao A.C."/>
            <person name="Tadra-Sfeir M.Z."/>
            <person name="Baura V."/>
            <person name="Balsanelli E."/>
            <person name="Pedrosa F.O."/>
            <person name="Moreno L.F."/>
            <person name="Steffens M.B."/>
            <person name="Xi L."/>
            <person name="Bocca A.L."/>
            <person name="Felipe M.S."/>
            <person name="Teixeira M."/>
            <person name="Telles Filho F.Q."/>
            <person name="Azevedo C.M."/>
            <person name="Gomes R."/>
            <person name="Vicente V.A."/>
        </authorList>
    </citation>
    <scope>NUCLEOTIDE SEQUENCE [LARGE SCALE GENOMIC DNA]</scope>
    <source>
        <strain evidence="2 3">CBS 269.37</strain>
    </source>
</reference>
<evidence type="ECO:0000313" key="3">
    <source>
        <dbReference type="Proteomes" id="UP000077002"/>
    </source>
</evidence>
<dbReference type="Proteomes" id="UP000077002">
    <property type="component" value="Unassembled WGS sequence"/>
</dbReference>
<dbReference type="GeneID" id="34605497"/>
<organism evidence="2 3">
    <name type="scientific">Fonsecaea monophora</name>
    <dbReference type="NCBI Taxonomy" id="254056"/>
    <lineage>
        <taxon>Eukaryota</taxon>
        <taxon>Fungi</taxon>
        <taxon>Dikarya</taxon>
        <taxon>Ascomycota</taxon>
        <taxon>Pezizomycotina</taxon>
        <taxon>Eurotiomycetes</taxon>
        <taxon>Chaetothyriomycetidae</taxon>
        <taxon>Chaetothyriales</taxon>
        <taxon>Herpotrichiellaceae</taxon>
        <taxon>Fonsecaea</taxon>
    </lineage>
</organism>
<dbReference type="InterPro" id="IPR037401">
    <property type="entry name" value="SnoaL-like"/>
</dbReference>
<dbReference type="RefSeq" id="XP_022507377.1">
    <property type="nucleotide sequence ID" value="XM_022660296.1"/>
</dbReference>
<proteinExistence type="predicted"/>
<dbReference type="OrthoDB" id="4378714at2759"/>
<dbReference type="Gene3D" id="3.10.450.50">
    <property type="match status" value="1"/>
</dbReference>
<feature type="domain" description="SnoaL-like" evidence="1">
    <location>
        <begin position="18"/>
        <end position="137"/>
    </location>
</feature>
<sequence length="164" mass="18848">MSTETGTLETLERRLRILEDKDALWTLLCRYCRVVDDHDWKGFGDMFTEDGILNFVDWGPIQGREKIAKATSVEEVFQYQEHSLSNIMFVVDGSDTATATGFLTFIATPDASKREEFAASGGRYEFTFKRTHEGWKVYRHLLTKGWLHGKSVMESVKYAKHPDV</sequence>
<protein>
    <recommendedName>
        <fullName evidence="1">SnoaL-like domain-containing protein</fullName>
    </recommendedName>
</protein>
<comment type="caution">
    <text evidence="2">The sequence shown here is derived from an EMBL/GenBank/DDBJ whole genome shotgun (WGS) entry which is preliminary data.</text>
</comment>
<evidence type="ECO:0000313" key="2">
    <source>
        <dbReference type="EMBL" id="OAG35425.1"/>
    </source>
</evidence>
<dbReference type="CDD" id="cd00531">
    <property type="entry name" value="NTF2_like"/>
    <property type="match status" value="1"/>
</dbReference>